<gene>
    <name evidence="1" type="ORF">HNR67_007353</name>
</gene>
<dbReference type="SUPFAM" id="SSF110296">
    <property type="entry name" value="Oligoxyloglucan reducing end-specific cellobiohydrolase"/>
    <property type="match status" value="1"/>
</dbReference>
<comment type="caution">
    <text evidence="1">The sequence shown here is derived from an EMBL/GenBank/DDBJ whole genome shotgun (WGS) entry which is preliminary data.</text>
</comment>
<dbReference type="RefSeq" id="WP_185007664.1">
    <property type="nucleotide sequence ID" value="NZ_BAAAUI010000051.1"/>
</dbReference>
<dbReference type="AlphaFoldDB" id="A0A7W7CHA3"/>
<organism evidence="1 2">
    <name type="scientific">Crossiella cryophila</name>
    <dbReference type="NCBI Taxonomy" id="43355"/>
    <lineage>
        <taxon>Bacteria</taxon>
        <taxon>Bacillati</taxon>
        <taxon>Actinomycetota</taxon>
        <taxon>Actinomycetes</taxon>
        <taxon>Pseudonocardiales</taxon>
        <taxon>Pseudonocardiaceae</taxon>
        <taxon>Crossiella</taxon>
    </lineage>
</organism>
<evidence type="ECO:0000313" key="2">
    <source>
        <dbReference type="Proteomes" id="UP000533598"/>
    </source>
</evidence>
<sequence>MRRNRILLALLAVALVAAVLVALREQAGPPPPEPPGPTVFAEPPREAVLETADFADERHWFGLRARCHRPPMFGCVRTLLAVEDGVTRVRELPEELRGEQERPQVRLMTLGPRQVLVHTRYFRSWYSGDAGQSWTEIHERAAPVDRIPPAAVLERDCTLAGCEQRVVVVLPDSGRRAELRGLPPLTEAHPVPIPDRQGRWRVVGVLDGKPVVVTSADQGHSWQVRALPPGSPDKIERVRLTSADGGMYLQIDAVPRQYPSDIPTFLYRGQGEGWELVWRNDSGEQPLRSLYDLVPGPGGRITALDQQRLNRVSEDGGRTFRRARPEEELPGEFIWHVRTGHLIGSQTELRHSVDGVAWTLLPKD</sequence>
<proteinExistence type="predicted"/>
<dbReference type="Proteomes" id="UP000533598">
    <property type="component" value="Unassembled WGS sequence"/>
</dbReference>
<evidence type="ECO:0008006" key="3">
    <source>
        <dbReference type="Google" id="ProtNLM"/>
    </source>
</evidence>
<dbReference type="EMBL" id="JACHMH010000001">
    <property type="protein sequence ID" value="MBB4681235.1"/>
    <property type="molecule type" value="Genomic_DNA"/>
</dbReference>
<evidence type="ECO:0000313" key="1">
    <source>
        <dbReference type="EMBL" id="MBB4681235.1"/>
    </source>
</evidence>
<keyword evidence="2" id="KW-1185">Reference proteome</keyword>
<name>A0A7W7CHA3_9PSEU</name>
<accession>A0A7W7CHA3</accession>
<reference evidence="1 2" key="1">
    <citation type="submission" date="2020-08" db="EMBL/GenBank/DDBJ databases">
        <title>Sequencing the genomes of 1000 actinobacteria strains.</title>
        <authorList>
            <person name="Klenk H.-P."/>
        </authorList>
    </citation>
    <scope>NUCLEOTIDE SEQUENCE [LARGE SCALE GENOMIC DNA]</scope>
    <source>
        <strain evidence="1 2">DSM 44230</strain>
    </source>
</reference>
<protein>
    <recommendedName>
        <fullName evidence="3">Exo-alpha-sialidase</fullName>
    </recommendedName>
</protein>